<organism evidence="5">
    <name type="scientific">Pongo abelii</name>
    <name type="common">Sumatran orangutan</name>
    <name type="synonym">Pongo pygmaeus abelii</name>
    <dbReference type="NCBI Taxonomy" id="9601"/>
    <lineage>
        <taxon>Eukaryota</taxon>
        <taxon>Metazoa</taxon>
        <taxon>Chordata</taxon>
        <taxon>Craniata</taxon>
        <taxon>Vertebrata</taxon>
        <taxon>Euteleostomi</taxon>
        <taxon>Mammalia</taxon>
        <taxon>Eutheria</taxon>
        <taxon>Euarchontoglires</taxon>
        <taxon>Primates</taxon>
        <taxon>Haplorrhini</taxon>
        <taxon>Catarrhini</taxon>
        <taxon>Hominidae</taxon>
        <taxon>Pongo</taxon>
    </lineage>
</organism>
<evidence type="ECO:0000256" key="1">
    <source>
        <dbReference type="PROSITE-ProRule" id="PRU00042"/>
    </source>
</evidence>
<dbReference type="EMBL" id="NDHI03003597">
    <property type="protein sequence ID" value="PNJ17323.1"/>
    <property type="molecule type" value="Genomic_DNA"/>
</dbReference>
<comment type="caution">
    <text evidence="5">The sequence shown here is derived from an EMBL/GenBank/DDBJ whole genome shotgun (WGS) entry which is preliminary data.</text>
</comment>
<evidence type="ECO:0000256" key="2">
    <source>
        <dbReference type="SAM" id="MobiDB-lite"/>
    </source>
</evidence>
<evidence type="ECO:0000313" key="6">
    <source>
        <dbReference type="EMBL" id="PNJ17323.1"/>
    </source>
</evidence>
<gene>
    <name evidence="5" type="ORF">CR201_G0045195</name>
</gene>
<sequence>MSSPTKEGSDTAGNAHKNSENEPSNDFSTDIESPSADPNMIYQVETNPINREPDTATSQEDVVPQAAENSELETEIQKDQREEDIKEESLLLQIPIPRKLVSLMSELGRVNHLRILLVKIDQNKPLNDRSRSHSGKVEMKANNFRINHKTRFRLSTSWRVPFISNHEIRSMILRLLCDRYFFQAAGCQNTMWVKQKYIACLYHPNSFTHHERAIIFRRPSRVHYYRPLTERMTSGKFCKSTDTKGKCRFRAIVRSVLFVSQMQIQSIFNRKGFVDILRYSHTMKVMIINTNNGWKYFCPICGRLFNTYSELRQHSWSSSGN</sequence>
<feature type="domain" description="C2H2-type" evidence="3">
    <location>
        <begin position="296"/>
        <end position="321"/>
    </location>
</feature>
<dbReference type="InterPro" id="IPR013087">
    <property type="entry name" value="Znf_C2H2_type"/>
</dbReference>
<dbReference type="PROSITE" id="PS50157">
    <property type="entry name" value="ZINC_FINGER_C2H2_2"/>
    <property type="match status" value="1"/>
</dbReference>
<evidence type="ECO:0000313" key="5">
    <source>
        <dbReference type="EMBL" id="PNJ17322.1"/>
    </source>
</evidence>
<dbReference type="STRING" id="9601.ENSPPYP00000022974"/>
<dbReference type="AlphaFoldDB" id="A0A2J8S984"/>
<name>A0A2J8S984_PONAB</name>
<keyword evidence="1" id="KW-0479">Metal-binding</keyword>
<dbReference type="EMBL" id="NDHI03003597">
    <property type="protein sequence ID" value="PNJ17321.1"/>
    <property type="molecule type" value="Genomic_DNA"/>
</dbReference>
<evidence type="ECO:0000313" key="4">
    <source>
        <dbReference type="EMBL" id="PNJ17321.1"/>
    </source>
</evidence>
<evidence type="ECO:0000259" key="3">
    <source>
        <dbReference type="PROSITE" id="PS50157"/>
    </source>
</evidence>
<reference evidence="5" key="1">
    <citation type="submission" date="2017-12" db="EMBL/GenBank/DDBJ databases">
        <title>High-resolution comparative analysis of great ape genomes.</title>
        <authorList>
            <person name="Pollen A."/>
            <person name="Hastie A."/>
            <person name="Hormozdiari F."/>
            <person name="Dougherty M."/>
            <person name="Liu R."/>
            <person name="Chaisson M."/>
            <person name="Hoppe E."/>
            <person name="Hill C."/>
            <person name="Pang A."/>
            <person name="Hillier L."/>
            <person name="Baker C."/>
            <person name="Armstrong J."/>
            <person name="Shendure J."/>
            <person name="Paten B."/>
            <person name="Wilson R."/>
            <person name="Chao H."/>
            <person name="Schneider V."/>
            <person name="Ventura M."/>
            <person name="Kronenberg Z."/>
            <person name="Murali S."/>
            <person name="Gordon D."/>
            <person name="Cantsilieris S."/>
            <person name="Munson K."/>
            <person name="Nelson B."/>
            <person name="Raja A."/>
            <person name="Underwood J."/>
            <person name="Diekhans M."/>
            <person name="Fiddes I."/>
            <person name="Haussler D."/>
            <person name="Eichler E."/>
        </authorList>
    </citation>
    <scope>NUCLEOTIDE SEQUENCE [LARGE SCALE GENOMIC DNA]</scope>
    <source>
        <strain evidence="5">Susie</strain>
    </source>
</reference>
<feature type="compositionally biased region" description="Polar residues" evidence="2">
    <location>
        <begin position="21"/>
        <end position="32"/>
    </location>
</feature>
<protein>
    <submittedName>
        <fullName evidence="4">CPXCR1 isoform 1</fullName>
    </submittedName>
    <submittedName>
        <fullName evidence="5">CPXCR1 isoform 2</fullName>
    </submittedName>
    <submittedName>
        <fullName evidence="6">CPXCR1 isoform 3</fullName>
    </submittedName>
</protein>
<keyword evidence="1" id="KW-0863">Zinc-finger</keyword>
<feature type="region of interest" description="Disordered" evidence="2">
    <location>
        <begin position="1"/>
        <end position="82"/>
    </location>
</feature>
<accession>A0A2J8S984</accession>
<keyword evidence="1" id="KW-0862">Zinc</keyword>
<proteinExistence type="predicted"/>
<feature type="compositionally biased region" description="Polar residues" evidence="2">
    <location>
        <begin position="44"/>
        <end position="60"/>
    </location>
</feature>
<dbReference type="EMBL" id="NDHI03003597">
    <property type="protein sequence ID" value="PNJ17322.1"/>
    <property type="molecule type" value="Genomic_DNA"/>
</dbReference>
<dbReference type="GO" id="GO:0008270">
    <property type="term" value="F:zinc ion binding"/>
    <property type="evidence" value="ECO:0007669"/>
    <property type="project" value="UniProtKB-KW"/>
</dbReference>